<evidence type="ECO:0000313" key="17">
    <source>
        <dbReference type="Proteomes" id="UP000727962"/>
    </source>
</evidence>
<dbReference type="Pfam" id="PF13185">
    <property type="entry name" value="GAF_2"/>
    <property type="match status" value="1"/>
</dbReference>
<dbReference type="PROSITE" id="PS50112">
    <property type="entry name" value="PAS"/>
    <property type="match status" value="1"/>
</dbReference>
<name>A0A931PT15_FIMGI</name>
<keyword evidence="5" id="KW-1003">Cell membrane</keyword>
<dbReference type="Proteomes" id="UP000727962">
    <property type="component" value="Unassembled WGS sequence"/>
</dbReference>
<dbReference type="InterPro" id="IPR050736">
    <property type="entry name" value="Sensor_HK_Regulatory"/>
</dbReference>
<dbReference type="Gene3D" id="3.30.565.10">
    <property type="entry name" value="Histidine kinase-like ATPase, C-terminal domain"/>
    <property type="match status" value="1"/>
</dbReference>
<keyword evidence="8" id="KW-0547">Nucleotide-binding</keyword>
<dbReference type="AlphaFoldDB" id="A0A931PT15"/>
<dbReference type="InterPro" id="IPR005467">
    <property type="entry name" value="His_kinase_dom"/>
</dbReference>
<keyword evidence="6" id="KW-0597">Phosphoprotein</keyword>
<dbReference type="EC" id="2.7.13.3" evidence="4"/>
<evidence type="ECO:0000256" key="5">
    <source>
        <dbReference type="ARBA" id="ARBA00022475"/>
    </source>
</evidence>
<evidence type="ECO:0000256" key="1">
    <source>
        <dbReference type="ARBA" id="ARBA00000085"/>
    </source>
</evidence>
<keyword evidence="7" id="KW-0808">Transferase</keyword>
<dbReference type="Gene3D" id="1.10.287.130">
    <property type="match status" value="1"/>
</dbReference>
<keyword evidence="12" id="KW-0472">Membrane</keyword>
<dbReference type="InterPro" id="IPR036097">
    <property type="entry name" value="HisK_dim/P_sf"/>
</dbReference>
<feature type="domain" description="PAS" evidence="15">
    <location>
        <begin position="244"/>
        <end position="280"/>
    </location>
</feature>
<keyword evidence="11" id="KW-0902">Two-component regulatory system</keyword>
<dbReference type="InterPro" id="IPR029016">
    <property type="entry name" value="GAF-like_dom_sf"/>
</dbReference>
<evidence type="ECO:0000256" key="9">
    <source>
        <dbReference type="ARBA" id="ARBA00022777"/>
    </source>
</evidence>
<evidence type="ECO:0000256" key="6">
    <source>
        <dbReference type="ARBA" id="ARBA00022553"/>
    </source>
</evidence>
<dbReference type="NCBIfam" id="TIGR00229">
    <property type="entry name" value="sensory_box"/>
    <property type="match status" value="1"/>
</dbReference>
<dbReference type="InterPro" id="IPR003018">
    <property type="entry name" value="GAF"/>
</dbReference>
<evidence type="ECO:0000256" key="7">
    <source>
        <dbReference type="ARBA" id="ARBA00022679"/>
    </source>
</evidence>
<dbReference type="Pfam" id="PF00512">
    <property type="entry name" value="HisKA"/>
    <property type="match status" value="1"/>
</dbReference>
<dbReference type="PANTHER" id="PTHR43711:SF1">
    <property type="entry name" value="HISTIDINE KINASE 1"/>
    <property type="match status" value="1"/>
</dbReference>
<dbReference type="Pfam" id="PF08448">
    <property type="entry name" value="PAS_4"/>
    <property type="match status" value="1"/>
</dbReference>
<dbReference type="SUPFAM" id="SSF55781">
    <property type="entry name" value="GAF domain-like"/>
    <property type="match status" value="1"/>
</dbReference>
<evidence type="ECO:0000259" key="14">
    <source>
        <dbReference type="PROSITE" id="PS50109"/>
    </source>
</evidence>
<dbReference type="CDD" id="cd00082">
    <property type="entry name" value="HisKA"/>
    <property type="match status" value="1"/>
</dbReference>
<dbReference type="InterPro" id="IPR003594">
    <property type="entry name" value="HATPase_dom"/>
</dbReference>
<evidence type="ECO:0000256" key="2">
    <source>
        <dbReference type="ARBA" id="ARBA00004236"/>
    </source>
</evidence>
<feature type="compositionally biased region" description="Polar residues" evidence="13">
    <location>
        <begin position="1"/>
        <end position="15"/>
    </location>
</feature>
<comment type="caution">
    <text evidence="16">The sequence shown here is derived from an EMBL/GenBank/DDBJ whole genome shotgun (WGS) entry which is preliminary data.</text>
</comment>
<evidence type="ECO:0000256" key="13">
    <source>
        <dbReference type="SAM" id="MobiDB-lite"/>
    </source>
</evidence>
<dbReference type="GO" id="GO:0045121">
    <property type="term" value="C:membrane raft"/>
    <property type="evidence" value="ECO:0007669"/>
    <property type="project" value="UniProtKB-SubCell"/>
</dbReference>
<dbReference type="Gene3D" id="3.30.450.40">
    <property type="match status" value="1"/>
</dbReference>
<dbReference type="Pfam" id="PF02518">
    <property type="entry name" value="HATPase_c"/>
    <property type="match status" value="1"/>
</dbReference>
<reference evidence="16" key="1">
    <citation type="submission" date="2020-07" db="EMBL/GenBank/DDBJ databases">
        <title>Huge and variable diversity of episymbiotic CPR bacteria and DPANN archaea in groundwater ecosystems.</title>
        <authorList>
            <person name="He C.Y."/>
            <person name="Keren R."/>
            <person name="Whittaker M."/>
            <person name="Farag I.F."/>
            <person name="Doudna J."/>
            <person name="Cate J.H.D."/>
            <person name="Banfield J.F."/>
        </authorList>
    </citation>
    <scope>NUCLEOTIDE SEQUENCE</scope>
    <source>
        <strain evidence="16">NC_groundwater_17_Pr7_B-0.1um_64_12</strain>
    </source>
</reference>
<comment type="subcellular location">
    <subcellularLocation>
        <location evidence="2">Cell membrane</location>
    </subcellularLocation>
    <subcellularLocation>
        <location evidence="3">Membrane raft</location>
        <topology evidence="3">Multi-pass membrane protein</topology>
    </subcellularLocation>
</comment>
<evidence type="ECO:0000256" key="3">
    <source>
        <dbReference type="ARBA" id="ARBA00004314"/>
    </source>
</evidence>
<dbReference type="InterPro" id="IPR003661">
    <property type="entry name" value="HisK_dim/P_dom"/>
</dbReference>
<feature type="domain" description="Histidine kinase" evidence="14">
    <location>
        <begin position="368"/>
        <end position="586"/>
    </location>
</feature>
<sequence length="596" mass="67221">MSVEASRTVSHTQPSPDDPQALAAQLAKVQADKQELEERLKQLEETARRRVKELEEQLKQQEERFRISNLRPVEATIDVAPINEADVTLRRLVQRIAMILQAEKIVVMFFDRERGELMGIPPAYGVDEDRLGVFRVRAAQGISGEVFRNGTPVIFHDANTDPRTQKDPFGLLHVQNGITVPLVIEKRDEENRVTDRTAIGVLHAFNKRHGEDFNDEDVRLLERMARNVGSIIANLQLYREVVEEREELLQTFESLTAGLILVSPEGKISQMNGSARAIFGADLEAIGKEAKDVLAQEALETMFESTLRGEEVAKLEFVAKTPGLDRIYEVQSALVRNEEGKNLGVVAIFNDITEIRNIDRMKSSFVAMASHELRTPLTAVKGFVSTLLMDDAFSPDERREFYMIIDQECDRLTRLINDLLNTARIDSGESLTPDYKEVNIGALIEKCVMIQKQTSSRHQIELDVHGKLPHIVGDEDKLDQVLTNLLNNAIKYSPNGGQITVHAKVDGDMIQIGVQDPGLGIPPDHLSKVFEKFHRVDNQDNRKIYGTGLGLYLVKHLIDQVHLGKIWVESEVGVGSTFWLRIPIKLDIERARELNR</sequence>
<dbReference type="GO" id="GO:0000155">
    <property type="term" value="F:phosphorelay sensor kinase activity"/>
    <property type="evidence" value="ECO:0007669"/>
    <property type="project" value="InterPro"/>
</dbReference>
<dbReference type="CDD" id="cd00130">
    <property type="entry name" value="PAS"/>
    <property type="match status" value="1"/>
</dbReference>
<dbReference type="GO" id="GO:0005524">
    <property type="term" value="F:ATP binding"/>
    <property type="evidence" value="ECO:0007669"/>
    <property type="project" value="UniProtKB-KW"/>
</dbReference>
<evidence type="ECO:0000313" key="16">
    <source>
        <dbReference type="EMBL" id="MBI1755879.1"/>
    </source>
</evidence>
<dbReference type="PANTHER" id="PTHR43711">
    <property type="entry name" value="TWO-COMPONENT HISTIDINE KINASE"/>
    <property type="match status" value="1"/>
</dbReference>
<gene>
    <name evidence="16" type="ORF">HYR64_02085</name>
</gene>
<dbReference type="SUPFAM" id="SSF55785">
    <property type="entry name" value="PYP-like sensor domain (PAS domain)"/>
    <property type="match status" value="1"/>
</dbReference>
<dbReference type="Gene3D" id="3.30.450.20">
    <property type="entry name" value="PAS domain"/>
    <property type="match status" value="1"/>
</dbReference>
<dbReference type="SUPFAM" id="SSF47384">
    <property type="entry name" value="Homodimeric domain of signal transducing histidine kinase"/>
    <property type="match status" value="1"/>
</dbReference>
<dbReference type="SMART" id="SM00387">
    <property type="entry name" value="HATPase_c"/>
    <property type="match status" value="1"/>
</dbReference>
<dbReference type="FunFam" id="3.30.565.10:FF:000023">
    <property type="entry name" value="PAS domain-containing sensor histidine kinase"/>
    <property type="match status" value="1"/>
</dbReference>
<evidence type="ECO:0000256" key="4">
    <source>
        <dbReference type="ARBA" id="ARBA00012438"/>
    </source>
</evidence>
<dbReference type="PROSITE" id="PS50109">
    <property type="entry name" value="HIS_KIN"/>
    <property type="match status" value="1"/>
</dbReference>
<dbReference type="InterPro" id="IPR036890">
    <property type="entry name" value="HATPase_C_sf"/>
</dbReference>
<evidence type="ECO:0000256" key="12">
    <source>
        <dbReference type="ARBA" id="ARBA00023136"/>
    </source>
</evidence>
<dbReference type="FunFam" id="1.10.287.130:FF:000001">
    <property type="entry name" value="Two-component sensor histidine kinase"/>
    <property type="match status" value="1"/>
</dbReference>
<dbReference type="GO" id="GO:0005886">
    <property type="term" value="C:plasma membrane"/>
    <property type="evidence" value="ECO:0007669"/>
    <property type="project" value="UniProtKB-SubCell"/>
</dbReference>
<protein>
    <recommendedName>
        <fullName evidence="4">histidine kinase</fullName>
        <ecNumber evidence="4">2.7.13.3</ecNumber>
    </recommendedName>
</protein>
<evidence type="ECO:0000256" key="8">
    <source>
        <dbReference type="ARBA" id="ARBA00022741"/>
    </source>
</evidence>
<organism evidence="16 17">
    <name type="scientific">Fimbriimonas ginsengisoli</name>
    <dbReference type="NCBI Taxonomy" id="1005039"/>
    <lineage>
        <taxon>Bacteria</taxon>
        <taxon>Bacillati</taxon>
        <taxon>Armatimonadota</taxon>
        <taxon>Fimbriimonadia</taxon>
        <taxon>Fimbriimonadales</taxon>
        <taxon>Fimbriimonadaceae</taxon>
        <taxon>Fimbriimonas</taxon>
    </lineage>
</organism>
<accession>A0A931PT15</accession>
<comment type="catalytic activity">
    <reaction evidence="1">
        <text>ATP + protein L-histidine = ADP + protein N-phospho-L-histidine.</text>
        <dbReference type="EC" id="2.7.13.3"/>
    </reaction>
</comment>
<dbReference type="SMART" id="SM00065">
    <property type="entry name" value="GAF"/>
    <property type="match status" value="1"/>
</dbReference>
<proteinExistence type="predicted"/>
<keyword evidence="9" id="KW-0418">Kinase</keyword>
<evidence type="ECO:0000259" key="15">
    <source>
        <dbReference type="PROSITE" id="PS50112"/>
    </source>
</evidence>
<evidence type="ECO:0000256" key="10">
    <source>
        <dbReference type="ARBA" id="ARBA00022840"/>
    </source>
</evidence>
<evidence type="ECO:0000256" key="11">
    <source>
        <dbReference type="ARBA" id="ARBA00023012"/>
    </source>
</evidence>
<dbReference type="SMART" id="SM00388">
    <property type="entry name" value="HisKA"/>
    <property type="match status" value="1"/>
</dbReference>
<dbReference type="PRINTS" id="PR00344">
    <property type="entry name" value="BCTRLSENSOR"/>
</dbReference>
<dbReference type="SMART" id="SM00091">
    <property type="entry name" value="PAS"/>
    <property type="match status" value="1"/>
</dbReference>
<dbReference type="InterPro" id="IPR013656">
    <property type="entry name" value="PAS_4"/>
</dbReference>
<dbReference type="EMBL" id="JACOSL010000014">
    <property type="protein sequence ID" value="MBI1755879.1"/>
    <property type="molecule type" value="Genomic_DNA"/>
</dbReference>
<keyword evidence="10" id="KW-0067">ATP-binding</keyword>
<dbReference type="InterPro" id="IPR000014">
    <property type="entry name" value="PAS"/>
</dbReference>
<dbReference type="InterPro" id="IPR035965">
    <property type="entry name" value="PAS-like_dom_sf"/>
</dbReference>
<dbReference type="CDD" id="cd16922">
    <property type="entry name" value="HATPase_EvgS-ArcB-TorS-like"/>
    <property type="match status" value="1"/>
</dbReference>
<dbReference type="SUPFAM" id="SSF55874">
    <property type="entry name" value="ATPase domain of HSP90 chaperone/DNA topoisomerase II/histidine kinase"/>
    <property type="match status" value="1"/>
</dbReference>
<feature type="region of interest" description="Disordered" evidence="13">
    <location>
        <begin position="1"/>
        <end position="28"/>
    </location>
</feature>
<dbReference type="InterPro" id="IPR004358">
    <property type="entry name" value="Sig_transdc_His_kin-like_C"/>
</dbReference>